<dbReference type="EMBL" id="DF237005">
    <property type="protein sequence ID" value="GAQ80543.1"/>
    <property type="molecule type" value="Genomic_DNA"/>
</dbReference>
<protein>
    <submittedName>
        <fullName evidence="8">CCCH-type Zn-finger protein</fullName>
    </submittedName>
</protein>
<dbReference type="OMA" id="CKYQENC"/>
<dbReference type="PANTHER" id="PTHR12547:SF162">
    <property type="entry name" value="ZINC FINGER CCCH DOMAIN-CONTAINING PROTEIN 15"/>
    <property type="match status" value="1"/>
</dbReference>
<feature type="zinc finger region" description="C3H1-type" evidence="5">
    <location>
        <begin position="79"/>
        <end position="107"/>
    </location>
</feature>
<keyword evidence="2" id="KW-0677">Repeat</keyword>
<organism evidence="8 9">
    <name type="scientific">Klebsormidium nitens</name>
    <name type="common">Green alga</name>
    <name type="synonym">Ulothrix nitens</name>
    <dbReference type="NCBI Taxonomy" id="105231"/>
    <lineage>
        <taxon>Eukaryota</taxon>
        <taxon>Viridiplantae</taxon>
        <taxon>Streptophyta</taxon>
        <taxon>Klebsormidiophyceae</taxon>
        <taxon>Klebsormidiales</taxon>
        <taxon>Klebsormidiaceae</taxon>
        <taxon>Klebsormidium</taxon>
    </lineage>
</organism>
<evidence type="ECO:0000259" key="7">
    <source>
        <dbReference type="PROSITE" id="PS50103"/>
    </source>
</evidence>
<proteinExistence type="predicted"/>
<dbReference type="GO" id="GO:0003729">
    <property type="term" value="F:mRNA binding"/>
    <property type="evidence" value="ECO:0007669"/>
    <property type="project" value="InterPro"/>
</dbReference>
<keyword evidence="3 5" id="KW-0863">Zinc-finger</keyword>
<gene>
    <name evidence="8" type="ORF">KFL_000560320</name>
</gene>
<dbReference type="Proteomes" id="UP000054558">
    <property type="component" value="Unassembled WGS sequence"/>
</dbReference>
<dbReference type="AlphaFoldDB" id="A0A1Y1HR26"/>
<evidence type="ECO:0000256" key="4">
    <source>
        <dbReference type="ARBA" id="ARBA00022833"/>
    </source>
</evidence>
<dbReference type="FunFam" id="4.10.1000.10:FF:000002">
    <property type="entry name" value="Zinc finger protein 36, C3H1 type-like 1"/>
    <property type="match status" value="1"/>
</dbReference>
<dbReference type="PROSITE" id="PS50103">
    <property type="entry name" value="ZF_C3H1"/>
    <property type="match status" value="2"/>
</dbReference>
<dbReference type="PANTHER" id="PTHR12547">
    <property type="entry name" value="CCCH ZINC FINGER/TIS11-RELATED"/>
    <property type="match status" value="1"/>
</dbReference>
<feature type="domain" description="C3H1-type" evidence="7">
    <location>
        <begin position="117"/>
        <end position="145"/>
    </location>
</feature>
<accession>A0A1Y1HR26</accession>
<dbReference type="Pfam" id="PF14608">
    <property type="entry name" value="zf-CCCH_2"/>
    <property type="match status" value="1"/>
</dbReference>
<keyword evidence="1 5" id="KW-0479">Metal-binding</keyword>
<evidence type="ECO:0000256" key="5">
    <source>
        <dbReference type="PROSITE-ProRule" id="PRU00723"/>
    </source>
</evidence>
<dbReference type="OrthoDB" id="410307at2759"/>
<dbReference type="STRING" id="105231.A0A1Y1HR26"/>
<keyword evidence="9" id="KW-1185">Reference proteome</keyword>
<dbReference type="InterPro" id="IPR045877">
    <property type="entry name" value="ZFP36-like"/>
</dbReference>
<feature type="domain" description="C3H1-type" evidence="7">
    <location>
        <begin position="79"/>
        <end position="107"/>
    </location>
</feature>
<evidence type="ECO:0000313" key="9">
    <source>
        <dbReference type="Proteomes" id="UP000054558"/>
    </source>
</evidence>
<feature type="compositionally biased region" description="Basic and acidic residues" evidence="6">
    <location>
        <begin position="45"/>
        <end position="71"/>
    </location>
</feature>
<evidence type="ECO:0000256" key="6">
    <source>
        <dbReference type="SAM" id="MobiDB-lite"/>
    </source>
</evidence>
<feature type="region of interest" description="Disordered" evidence="6">
    <location>
        <begin position="45"/>
        <end position="76"/>
    </location>
</feature>
<dbReference type="SUPFAM" id="SSF90229">
    <property type="entry name" value="CCCH zinc finger"/>
    <property type="match status" value="2"/>
</dbReference>
<dbReference type="InterPro" id="IPR036855">
    <property type="entry name" value="Znf_CCCH_sf"/>
</dbReference>
<evidence type="ECO:0000256" key="2">
    <source>
        <dbReference type="ARBA" id="ARBA00022737"/>
    </source>
</evidence>
<evidence type="ECO:0000313" key="8">
    <source>
        <dbReference type="EMBL" id="GAQ80543.1"/>
    </source>
</evidence>
<dbReference type="GO" id="GO:0008270">
    <property type="term" value="F:zinc ion binding"/>
    <property type="evidence" value="ECO:0007669"/>
    <property type="project" value="UniProtKB-KW"/>
</dbReference>
<dbReference type="FunFam" id="4.10.1000.10:FF:000001">
    <property type="entry name" value="zinc finger CCCH domain-containing protein 15-like"/>
    <property type="match status" value="1"/>
</dbReference>
<dbReference type="Gene3D" id="4.10.1000.10">
    <property type="entry name" value="Zinc finger, CCCH-type"/>
    <property type="match status" value="2"/>
</dbReference>
<feature type="zinc finger region" description="C3H1-type" evidence="5">
    <location>
        <begin position="117"/>
        <end position="145"/>
    </location>
</feature>
<reference evidence="8 9" key="1">
    <citation type="journal article" date="2014" name="Nat. Commun.">
        <title>Klebsormidium flaccidum genome reveals primary factors for plant terrestrial adaptation.</title>
        <authorList>
            <person name="Hori K."/>
            <person name="Maruyama F."/>
            <person name="Fujisawa T."/>
            <person name="Togashi T."/>
            <person name="Yamamoto N."/>
            <person name="Seo M."/>
            <person name="Sato S."/>
            <person name="Yamada T."/>
            <person name="Mori H."/>
            <person name="Tajima N."/>
            <person name="Moriyama T."/>
            <person name="Ikeuchi M."/>
            <person name="Watanabe M."/>
            <person name="Wada H."/>
            <person name="Kobayashi K."/>
            <person name="Saito M."/>
            <person name="Masuda T."/>
            <person name="Sasaki-Sekimoto Y."/>
            <person name="Mashiguchi K."/>
            <person name="Awai K."/>
            <person name="Shimojima M."/>
            <person name="Masuda S."/>
            <person name="Iwai M."/>
            <person name="Nobusawa T."/>
            <person name="Narise T."/>
            <person name="Kondo S."/>
            <person name="Saito H."/>
            <person name="Sato R."/>
            <person name="Murakawa M."/>
            <person name="Ihara Y."/>
            <person name="Oshima-Yamada Y."/>
            <person name="Ohtaka K."/>
            <person name="Satoh M."/>
            <person name="Sonobe K."/>
            <person name="Ishii M."/>
            <person name="Ohtani R."/>
            <person name="Kanamori-Sato M."/>
            <person name="Honoki R."/>
            <person name="Miyazaki D."/>
            <person name="Mochizuki H."/>
            <person name="Umetsu J."/>
            <person name="Higashi K."/>
            <person name="Shibata D."/>
            <person name="Kamiya Y."/>
            <person name="Sato N."/>
            <person name="Nakamura Y."/>
            <person name="Tabata S."/>
            <person name="Ida S."/>
            <person name="Kurokawa K."/>
            <person name="Ohta H."/>
        </authorList>
    </citation>
    <scope>NUCLEOTIDE SEQUENCE [LARGE SCALE GENOMIC DNA]</scope>
    <source>
        <strain evidence="8 9">NIES-2285</strain>
    </source>
</reference>
<dbReference type="InterPro" id="IPR000571">
    <property type="entry name" value="Znf_CCCH"/>
</dbReference>
<dbReference type="SMART" id="SM00356">
    <property type="entry name" value="ZnF_C3H1"/>
    <property type="match status" value="2"/>
</dbReference>
<sequence>MGNLPYFGLGLRNLDSLPTAGGISLAAHVPALLPKSINVRESTLRAVKEEQERGVKRAREEDDHDAGEARKKAASHPGYYKTELCNKWEEQGQCPYGPKCQFAHGIEELRPVLRHPKFKTEICRLVANGYKCPYGHRCHFRHSIEGDDVPVL</sequence>
<evidence type="ECO:0000256" key="3">
    <source>
        <dbReference type="ARBA" id="ARBA00022771"/>
    </source>
</evidence>
<name>A0A1Y1HR26_KLENI</name>
<keyword evidence="4 5" id="KW-0862">Zinc</keyword>
<evidence type="ECO:0000256" key="1">
    <source>
        <dbReference type="ARBA" id="ARBA00022723"/>
    </source>
</evidence>
<dbReference type="Pfam" id="PF00642">
    <property type="entry name" value="zf-CCCH"/>
    <property type="match status" value="1"/>
</dbReference>